<proteinExistence type="predicted"/>
<dbReference type="Gene3D" id="1.10.530.10">
    <property type="match status" value="1"/>
</dbReference>
<feature type="signal peptide" evidence="6">
    <location>
        <begin position="1"/>
        <end position="26"/>
    </location>
</feature>
<dbReference type="SUPFAM" id="SSF53955">
    <property type="entry name" value="Lysozyme-like"/>
    <property type="match status" value="1"/>
</dbReference>
<feature type="disulfide bond" evidence="4 5">
    <location>
        <begin position="31"/>
        <end position="43"/>
    </location>
</feature>
<dbReference type="SMART" id="SM00270">
    <property type="entry name" value="ChtBD1"/>
    <property type="match status" value="1"/>
</dbReference>
<dbReference type="Gene3D" id="3.30.20.10">
    <property type="entry name" value="Endochitinase, domain 2"/>
    <property type="match status" value="1"/>
</dbReference>
<protein>
    <submittedName>
        <fullName evidence="9">Endochitinase EP3</fullName>
    </submittedName>
</protein>
<feature type="disulfide bond" evidence="4">
    <location>
        <begin position="95"/>
        <end position="145"/>
    </location>
</feature>
<dbReference type="RefSeq" id="XP_021836964.2">
    <property type="nucleotide sequence ID" value="XM_021981272.2"/>
</dbReference>
<keyword evidence="1 5" id="KW-0147">Chitin-binding</keyword>
<dbReference type="InterPro" id="IPR036861">
    <property type="entry name" value="Endochitinase-like_sf"/>
</dbReference>
<feature type="chain" id="PRO_5045234413" evidence="6">
    <location>
        <begin position="27"/>
        <end position="278"/>
    </location>
</feature>
<dbReference type="Proteomes" id="UP000813463">
    <property type="component" value="Chromosome 2"/>
</dbReference>
<dbReference type="GO" id="GO:0006952">
    <property type="term" value="P:defense response"/>
    <property type="evidence" value="ECO:0007669"/>
    <property type="project" value="UniProtKB-KW"/>
</dbReference>
<evidence type="ECO:0000256" key="2">
    <source>
        <dbReference type="ARBA" id="ARBA00023157"/>
    </source>
</evidence>
<dbReference type="GeneID" id="110776722"/>
<dbReference type="InterPro" id="IPR001002">
    <property type="entry name" value="Chitin-bd_1"/>
</dbReference>
<dbReference type="CDD" id="cd00035">
    <property type="entry name" value="ChtBD1"/>
    <property type="match status" value="1"/>
</dbReference>
<evidence type="ECO:0000256" key="1">
    <source>
        <dbReference type="ARBA" id="ARBA00022669"/>
    </source>
</evidence>
<dbReference type="SUPFAM" id="SSF57016">
    <property type="entry name" value="Plant lectins/antimicrobial peptides"/>
    <property type="match status" value="1"/>
</dbReference>
<dbReference type="GO" id="GO:0000272">
    <property type="term" value="P:polysaccharide catabolic process"/>
    <property type="evidence" value="ECO:0007669"/>
    <property type="project" value="UniProtKB-KW"/>
</dbReference>
<dbReference type="Gene3D" id="3.30.60.10">
    <property type="entry name" value="Endochitinase-like"/>
    <property type="match status" value="1"/>
</dbReference>
<dbReference type="GO" id="GO:0006032">
    <property type="term" value="P:chitin catabolic process"/>
    <property type="evidence" value="ECO:0007669"/>
    <property type="project" value="UniProtKB-KW"/>
</dbReference>
<accession>A0A9R0JJK1</accession>
<evidence type="ECO:0000256" key="5">
    <source>
        <dbReference type="PROSITE-ProRule" id="PRU00261"/>
    </source>
</evidence>
<sequence>MTNSLNPIFTLAAVLVLALACGSSRAQNCGCDSNLCCSQYGYCGTTSDYCGVGCQQGPCDAPVGPTPTGPSGVSVPDVVSDGFFNGIIDQADSSCAGRNNFYSRSAFLDALNHYPEFGTVGSADDSRREIAAFFAHVTHETGHFCYIEEINGASGDYCDENNTQWPCNPNKQYFGRGPIQLSWNYNYGPAGQSIGFDGLNAPETVASDPVIAFRTAFWFWMNNVHSRIISGQGFGSTIRAINGMECDGGNTATVNARVGYYTQYCSQLGVSPGDNLSC</sequence>
<organism evidence="8 9">
    <name type="scientific">Spinacia oleracea</name>
    <name type="common">Spinach</name>
    <dbReference type="NCBI Taxonomy" id="3562"/>
    <lineage>
        <taxon>Eukaryota</taxon>
        <taxon>Viridiplantae</taxon>
        <taxon>Streptophyta</taxon>
        <taxon>Embryophyta</taxon>
        <taxon>Tracheophyta</taxon>
        <taxon>Spermatophyta</taxon>
        <taxon>Magnoliopsida</taxon>
        <taxon>eudicotyledons</taxon>
        <taxon>Gunneridae</taxon>
        <taxon>Pentapetalae</taxon>
        <taxon>Caryophyllales</taxon>
        <taxon>Chenopodiaceae</taxon>
        <taxon>Chenopodioideae</taxon>
        <taxon>Anserineae</taxon>
        <taxon>Spinacia</taxon>
    </lineage>
</organism>
<gene>
    <name evidence="9" type="primary">LOC110776722</name>
</gene>
<dbReference type="GO" id="GO:0016998">
    <property type="term" value="P:cell wall macromolecule catabolic process"/>
    <property type="evidence" value="ECO:0007669"/>
    <property type="project" value="InterPro"/>
</dbReference>
<evidence type="ECO:0000313" key="9">
    <source>
        <dbReference type="RefSeq" id="XP_021836964.2"/>
    </source>
</evidence>
<evidence type="ECO:0000256" key="3">
    <source>
        <dbReference type="PIRSR" id="PIRSR001060-1"/>
    </source>
</evidence>
<evidence type="ECO:0000256" key="6">
    <source>
        <dbReference type="SAM" id="SignalP"/>
    </source>
</evidence>
<name>A0A9R0JJK1_SPIOL</name>
<feature type="disulfide bond" evidence="4">
    <location>
        <begin position="246"/>
        <end position="278"/>
    </location>
</feature>
<feature type="disulfide bond" evidence="4 5">
    <location>
        <begin position="36"/>
        <end position="50"/>
    </location>
</feature>
<dbReference type="PRINTS" id="PR00451">
    <property type="entry name" value="CHITINBINDNG"/>
</dbReference>
<dbReference type="GO" id="GO:0004568">
    <property type="term" value="F:chitinase activity"/>
    <property type="evidence" value="ECO:0000318"/>
    <property type="project" value="GO_Central"/>
</dbReference>
<dbReference type="InterPro" id="IPR000726">
    <property type="entry name" value="Glyco_hydro_19_cat"/>
</dbReference>
<evidence type="ECO:0000256" key="4">
    <source>
        <dbReference type="PIRSR" id="PIRSR001060-2"/>
    </source>
</evidence>
<evidence type="ECO:0000313" key="8">
    <source>
        <dbReference type="Proteomes" id="UP000813463"/>
    </source>
</evidence>
<feature type="domain" description="Chitin-binding type-1" evidence="7">
    <location>
        <begin position="26"/>
        <end position="61"/>
    </location>
</feature>
<reference evidence="9" key="2">
    <citation type="submission" date="2025-08" db="UniProtKB">
        <authorList>
            <consortium name="RefSeq"/>
        </authorList>
    </citation>
    <scope>IDENTIFICATION</scope>
    <source>
        <tissue evidence="9">Leaf</tissue>
    </source>
</reference>
<evidence type="ECO:0000259" key="7">
    <source>
        <dbReference type="PROSITE" id="PS50941"/>
    </source>
</evidence>
<reference evidence="8" key="1">
    <citation type="journal article" date="2021" name="Nat. Commun.">
        <title>Genomic analyses provide insights into spinach domestication and the genetic basis of agronomic traits.</title>
        <authorList>
            <person name="Cai X."/>
            <person name="Sun X."/>
            <person name="Xu C."/>
            <person name="Sun H."/>
            <person name="Wang X."/>
            <person name="Ge C."/>
            <person name="Zhang Z."/>
            <person name="Wang Q."/>
            <person name="Fei Z."/>
            <person name="Jiao C."/>
            <person name="Wang Q."/>
        </authorList>
    </citation>
    <scope>NUCLEOTIDE SEQUENCE [LARGE SCALE GENOMIC DNA]</scope>
    <source>
        <strain evidence="8">cv. Varoflay</strain>
    </source>
</reference>
<feature type="disulfide bond" evidence="4">
    <location>
        <begin position="158"/>
        <end position="167"/>
    </location>
</feature>
<dbReference type="PANTHER" id="PTHR22595">
    <property type="entry name" value="CHITINASE-RELATED"/>
    <property type="match status" value="1"/>
</dbReference>
<dbReference type="PIRSF" id="PIRSF001060">
    <property type="entry name" value="Endochitinase"/>
    <property type="match status" value="1"/>
</dbReference>
<dbReference type="AlphaFoldDB" id="A0A9R0JJK1"/>
<dbReference type="CDD" id="cd00325">
    <property type="entry name" value="chitinase_GH19"/>
    <property type="match status" value="1"/>
</dbReference>
<dbReference type="GO" id="GO:0008843">
    <property type="term" value="F:endochitinase activity"/>
    <property type="evidence" value="ECO:0007669"/>
    <property type="project" value="UniProtKB-EC"/>
</dbReference>
<dbReference type="Pfam" id="PF00182">
    <property type="entry name" value="Glyco_hydro_19"/>
    <property type="match status" value="1"/>
</dbReference>
<dbReference type="PROSITE" id="PS00773">
    <property type="entry name" value="CHITINASE_19_1"/>
    <property type="match status" value="1"/>
</dbReference>
<dbReference type="PROSITE" id="PS00026">
    <property type="entry name" value="CHIT_BIND_I_1"/>
    <property type="match status" value="1"/>
</dbReference>
<dbReference type="GO" id="GO:0008061">
    <property type="term" value="F:chitin binding"/>
    <property type="evidence" value="ECO:0007669"/>
    <property type="project" value="UniProtKB-UniRule"/>
</dbReference>
<dbReference type="PROSITE" id="PS50941">
    <property type="entry name" value="CHIT_BIND_I_2"/>
    <property type="match status" value="1"/>
</dbReference>
<dbReference type="InterPro" id="IPR016283">
    <property type="entry name" value="Glyco_hydro_19"/>
</dbReference>
<dbReference type="PANTHER" id="PTHR22595:SF194">
    <property type="entry name" value="CHITINASE FAMILY PROTEIN"/>
    <property type="match status" value="1"/>
</dbReference>
<keyword evidence="2 4" id="KW-1015">Disulfide bond</keyword>
<dbReference type="PROSITE" id="PS00774">
    <property type="entry name" value="CHITINASE_19_2"/>
    <property type="match status" value="1"/>
</dbReference>
<keyword evidence="6" id="KW-0732">Signal</keyword>
<keyword evidence="8" id="KW-1185">Reference proteome</keyword>
<dbReference type="InterPro" id="IPR023346">
    <property type="entry name" value="Lysozyme-like_dom_sf"/>
</dbReference>
<dbReference type="KEGG" id="soe:110776722"/>
<dbReference type="Pfam" id="PF00187">
    <property type="entry name" value="Chitin_bind_1"/>
    <property type="match status" value="1"/>
</dbReference>
<feature type="active site" description="Proton donor" evidence="3">
    <location>
        <position position="140"/>
    </location>
</feature>
<dbReference type="InterPro" id="IPR018371">
    <property type="entry name" value="Chitin-binding_1_CS"/>
</dbReference>
<comment type="caution">
    <text evidence="5">Lacks conserved residue(s) required for the propagation of feature annotation.</text>
</comment>